<dbReference type="InterPro" id="IPR014284">
    <property type="entry name" value="RNA_pol_sigma-70_dom"/>
</dbReference>
<dbReference type="EMBL" id="BIFT01000001">
    <property type="protein sequence ID" value="GCE28886.1"/>
    <property type="molecule type" value="Genomic_DNA"/>
</dbReference>
<comment type="caution">
    <text evidence="4">The sequence shown here is derived from an EMBL/GenBank/DDBJ whole genome shotgun (WGS) entry which is preliminary data.</text>
</comment>
<evidence type="ECO:0000256" key="1">
    <source>
        <dbReference type="ARBA" id="ARBA00011344"/>
    </source>
</evidence>
<feature type="domain" description="RNA polymerase sigma-70 region 2" evidence="2">
    <location>
        <begin position="14"/>
        <end position="76"/>
    </location>
</feature>
<dbReference type="GO" id="GO:0000428">
    <property type="term" value="C:DNA-directed RNA polymerase complex"/>
    <property type="evidence" value="ECO:0007669"/>
    <property type="project" value="UniProtKB-KW"/>
</dbReference>
<evidence type="ECO:0000313" key="5">
    <source>
        <dbReference type="Proteomes" id="UP000287171"/>
    </source>
</evidence>
<dbReference type="GO" id="GO:0006352">
    <property type="term" value="P:DNA-templated transcription initiation"/>
    <property type="evidence" value="ECO:0007669"/>
    <property type="project" value="InterPro"/>
</dbReference>
<keyword evidence="4" id="KW-0804">Transcription</keyword>
<comment type="subunit">
    <text evidence="1">Interacts transiently with the RNA polymerase catalytic core formed by RpoA, RpoB, RpoC and RpoZ (2 alpha, 1 beta, 1 beta' and 1 omega subunit) to form the RNA polymerase holoenzyme that can initiate transcription.</text>
</comment>
<dbReference type="Gene3D" id="3.10.450.50">
    <property type="match status" value="1"/>
</dbReference>
<dbReference type="Pfam" id="PF04542">
    <property type="entry name" value="Sigma70_r2"/>
    <property type="match status" value="1"/>
</dbReference>
<dbReference type="PANTHER" id="PTHR30173:SF36">
    <property type="entry name" value="ECF RNA POLYMERASE SIGMA FACTOR SIGJ"/>
    <property type="match status" value="1"/>
</dbReference>
<sequence>MSMCNKPEDTTTVIFQQYKTLLFSIAYRMLGSCSDAEDMVQETFVRWLQAQQDRVESPKAYLSTVVVRLCIDHSRLARTQREIYVGPWLPEPLSDSLYPELFESVIQDESLSYAFLVMLEKLGPLERAVFLLRDIFDYEYADIAKMVEKSEANCRQVLRRARQHLGQQRLRFAVSREQQEQLTQQFLRASIEGDMQGLLHLLTDDIVFTGDSNGTGPQARKPVIGPTRVTRGMFGGMRFIPPDSQVRIINLNGQPAIMIYTPQGIYGVILFEIQDNRIRNIYSIINPAKLQRLMPNAHDSTPRLKE</sequence>
<dbReference type="InterPro" id="IPR014303">
    <property type="entry name" value="RNA_pol_sigma-70_ECF"/>
</dbReference>
<organism evidence="4 5">
    <name type="scientific">Dictyobacter alpinus</name>
    <dbReference type="NCBI Taxonomy" id="2014873"/>
    <lineage>
        <taxon>Bacteria</taxon>
        <taxon>Bacillati</taxon>
        <taxon>Chloroflexota</taxon>
        <taxon>Ktedonobacteria</taxon>
        <taxon>Ktedonobacterales</taxon>
        <taxon>Dictyobacteraceae</taxon>
        <taxon>Dictyobacter</taxon>
    </lineage>
</organism>
<keyword evidence="5" id="KW-1185">Reference proteome</keyword>
<dbReference type="InterPro" id="IPR052704">
    <property type="entry name" value="ECF_Sigma-70_Domain"/>
</dbReference>
<name>A0A402BC37_9CHLR</name>
<keyword evidence="4" id="KW-0240">DNA-directed RNA polymerase</keyword>
<dbReference type="RefSeq" id="WP_218027530.1">
    <property type="nucleotide sequence ID" value="NZ_BIFT01000001.1"/>
</dbReference>
<dbReference type="AlphaFoldDB" id="A0A402BC37"/>
<dbReference type="SUPFAM" id="SSF88946">
    <property type="entry name" value="Sigma2 domain of RNA polymerase sigma factors"/>
    <property type="match status" value="1"/>
</dbReference>
<evidence type="ECO:0000259" key="3">
    <source>
        <dbReference type="Pfam" id="PF08281"/>
    </source>
</evidence>
<dbReference type="GO" id="GO:0003677">
    <property type="term" value="F:DNA binding"/>
    <property type="evidence" value="ECO:0007669"/>
    <property type="project" value="InterPro"/>
</dbReference>
<dbReference type="NCBIfam" id="NF007214">
    <property type="entry name" value="PRK09636.1"/>
    <property type="match status" value="1"/>
</dbReference>
<feature type="domain" description="RNA polymerase sigma factor 70 region 4 type 2" evidence="3">
    <location>
        <begin position="115"/>
        <end position="165"/>
    </location>
</feature>
<dbReference type="NCBIfam" id="TIGR02937">
    <property type="entry name" value="sigma70-ECF"/>
    <property type="match status" value="1"/>
</dbReference>
<dbReference type="Pfam" id="PF08281">
    <property type="entry name" value="Sigma70_r4_2"/>
    <property type="match status" value="1"/>
</dbReference>
<reference evidence="5" key="1">
    <citation type="submission" date="2018-12" db="EMBL/GenBank/DDBJ databases">
        <title>Tengunoibacter tsumagoiensis gen. nov., sp. nov., Dictyobacter kobayashii sp. nov., D. alpinus sp. nov., and D. joshuensis sp. nov. and description of Dictyobacteraceae fam. nov. within the order Ktedonobacterales isolated from Tengu-no-mugimeshi.</title>
        <authorList>
            <person name="Wang C.M."/>
            <person name="Zheng Y."/>
            <person name="Sakai Y."/>
            <person name="Toyoda A."/>
            <person name="Minakuchi Y."/>
            <person name="Abe K."/>
            <person name="Yokota A."/>
            <person name="Yabe S."/>
        </authorList>
    </citation>
    <scope>NUCLEOTIDE SEQUENCE [LARGE SCALE GENOMIC DNA]</scope>
    <source>
        <strain evidence="5">Uno16</strain>
    </source>
</reference>
<protein>
    <submittedName>
        <fullName evidence="4">DNA-directed RNA polymerase sigma-70 factor</fullName>
    </submittedName>
</protein>
<proteinExistence type="predicted"/>
<dbReference type="InterPro" id="IPR013249">
    <property type="entry name" value="RNA_pol_sigma70_r4_t2"/>
</dbReference>
<dbReference type="InterPro" id="IPR036388">
    <property type="entry name" value="WH-like_DNA-bd_sf"/>
</dbReference>
<evidence type="ECO:0000259" key="2">
    <source>
        <dbReference type="Pfam" id="PF04542"/>
    </source>
</evidence>
<dbReference type="InterPro" id="IPR032710">
    <property type="entry name" value="NTF2-like_dom_sf"/>
</dbReference>
<dbReference type="InterPro" id="IPR013324">
    <property type="entry name" value="RNA_pol_sigma_r3/r4-like"/>
</dbReference>
<dbReference type="Gene3D" id="1.10.10.10">
    <property type="entry name" value="Winged helix-like DNA-binding domain superfamily/Winged helix DNA-binding domain"/>
    <property type="match status" value="1"/>
</dbReference>
<dbReference type="Proteomes" id="UP000287171">
    <property type="component" value="Unassembled WGS sequence"/>
</dbReference>
<dbReference type="Gene3D" id="1.10.1740.10">
    <property type="match status" value="1"/>
</dbReference>
<dbReference type="InterPro" id="IPR007627">
    <property type="entry name" value="RNA_pol_sigma70_r2"/>
</dbReference>
<gene>
    <name evidence="4" type="ORF">KDA_43700</name>
</gene>
<dbReference type="NCBIfam" id="TIGR02957">
    <property type="entry name" value="SigX4"/>
    <property type="match status" value="1"/>
</dbReference>
<evidence type="ECO:0000313" key="4">
    <source>
        <dbReference type="EMBL" id="GCE28886.1"/>
    </source>
</evidence>
<dbReference type="SUPFAM" id="SSF88659">
    <property type="entry name" value="Sigma3 and sigma4 domains of RNA polymerase sigma factors"/>
    <property type="match status" value="1"/>
</dbReference>
<dbReference type="InterPro" id="IPR013325">
    <property type="entry name" value="RNA_pol_sigma_r2"/>
</dbReference>
<dbReference type="SUPFAM" id="SSF54427">
    <property type="entry name" value="NTF2-like"/>
    <property type="match status" value="1"/>
</dbReference>
<accession>A0A402BC37</accession>
<dbReference type="GO" id="GO:0016987">
    <property type="term" value="F:sigma factor activity"/>
    <property type="evidence" value="ECO:0007669"/>
    <property type="project" value="InterPro"/>
</dbReference>
<dbReference type="PANTHER" id="PTHR30173">
    <property type="entry name" value="SIGMA 19 FACTOR"/>
    <property type="match status" value="1"/>
</dbReference>